<evidence type="ECO:0000313" key="3">
    <source>
        <dbReference type="Proteomes" id="UP000594468"/>
    </source>
</evidence>
<keyword evidence="1" id="KW-0812">Transmembrane</keyword>
<dbReference type="SUPFAM" id="SSF52317">
    <property type="entry name" value="Class I glutamine amidotransferase-like"/>
    <property type="match status" value="1"/>
</dbReference>
<dbReference type="RefSeq" id="WP_195171519.1">
    <property type="nucleotide sequence ID" value="NZ_CP062983.1"/>
</dbReference>
<dbReference type="Gene3D" id="3.40.50.880">
    <property type="match status" value="1"/>
</dbReference>
<feature type="transmembrane region" description="Helical" evidence="1">
    <location>
        <begin position="416"/>
        <end position="436"/>
    </location>
</feature>
<sequence length="870" mass="94742">MRLFLRSLMLMRASFHPDKRRFASSFGLLSFSLPRFVTFLSLFAIVISLSVVPGQAQVTDVIEMQVDAAFGGYFRENDWLPLRINVRNSGDDMDGKLIVRPETSGRVVSNAYSTPISLPNGASQTVFLYIQARTYPPQVTVELLNEDGARAAQQVASIQAIGPQDGLHIYVGGPNADTVLFGQLSAGGFNDWQVRWDISNIPDHAPALEAVDTIMLNAVDSESLTSAQREALTQWVIGNGHLIVTGGPEALSTAAAISDLLPLVPHQTETIDGLPGLAPFVAGDADDLSGRVVVATGDLREDALVLAATEDETPLLVRWQYGGGTVDYLAADPTLDPLGDWDILPALWFNLATSRDAYPAWSKGVLDYDEAAVSVAIMPGIDLLPPASSMLLYLGLYILLIGPVNYIILSRLNRRGWAWVTIPLLIAIFAGLSWTVGFNLRGNDVIISRLHVVESWPNVETARVRELLGVLSPRRQTYALSVDDDRFLRVVTVNADNLLAQSITQSTAEVVQGTTFSAEDFSVDGGIFANFLAEGAVERPAIGGSLTMTYGENNTQTLQGAIRNDSEITLMDPVLLARGVAYHLGDALEPGAVESINPGQITLATDEENPLPAPIEYANENLLAGANLARLRTISSTNNASAYDVLGFSQFSARERNDYINSLGALETQSYNRRAALLNSFMLDQFGSTARGNNVYLIGWAESWPRDIELGSAPWSTVETALYIVALDVTVEEPPSSERVQLTPDQFTWVALDRQGVDGTSGPNDLLLIPNSSMSLRYTPLSTAVLSEVDELDIRIDRSASRGISVTLDIWNWQTDQWEEMTNFREQSYIVTEPEPYLGPQNMVQLRVSLGEELGSARIQELAVTQSGSF</sequence>
<evidence type="ECO:0000256" key="1">
    <source>
        <dbReference type="SAM" id="Phobius"/>
    </source>
</evidence>
<evidence type="ECO:0000313" key="2">
    <source>
        <dbReference type="EMBL" id="QPC83452.1"/>
    </source>
</evidence>
<dbReference type="KEGG" id="pmet:G4Y79_03465"/>
<organism evidence="2 3">
    <name type="scientific">Phototrophicus methaneseepsis</name>
    <dbReference type="NCBI Taxonomy" id="2710758"/>
    <lineage>
        <taxon>Bacteria</taxon>
        <taxon>Bacillati</taxon>
        <taxon>Chloroflexota</taxon>
        <taxon>Candidatus Thermofontia</taxon>
        <taxon>Phototrophicales</taxon>
        <taxon>Phototrophicaceae</taxon>
        <taxon>Phototrophicus</taxon>
    </lineage>
</organism>
<dbReference type="AlphaFoldDB" id="A0A7S8EAL7"/>
<proteinExistence type="predicted"/>
<keyword evidence="1" id="KW-1133">Transmembrane helix</keyword>
<feature type="transmembrane region" description="Helical" evidence="1">
    <location>
        <begin position="390"/>
        <end position="409"/>
    </location>
</feature>
<gene>
    <name evidence="2" type="ORF">G4Y79_03465</name>
</gene>
<dbReference type="Proteomes" id="UP000594468">
    <property type="component" value="Chromosome"/>
</dbReference>
<dbReference type="InterPro" id="IPR029062">
    <property type="entry name" value="Class_I_gatase-like"/>
</dbReference>
<protein>
    <submittedName>
        <fullName evidence="2">Uncharacterized protein</fullName>
    </submittedName>
</protein>
<dbReference type="EMBL" id="CP062983">
    <property type="protein sequence ID" value="QPC83452.1"/>
    <property type="molecule type" value="Genomic_DNA"/>
</dbReference>
<name>A0A7S8EAL7_9CHLR</name>
<keyword evidence="3" id="KW-1185">Reference proteome</keyword>
<accession>A0A7S8EAL7</accession>
<reference evidence="2 3" key="1">
    <citation type="submission" date="2020-02" db="EMBL/GenBank/DDBJ databases">
        <authorList>
            <person name="Zheng R.K."/>
            <person name="Sun C.M."/>
        </authorList>
    </citation>
    <scope>NUCLEOTIDE SEQUENCE [LARGE SCALE GENOMIC DNA]</scope>
    <source>
        <strain evidence="3">rifampicinis</strain>
    </source>
</reference>
<keyword evidence="1" id="KW-0472">Membrane</keyword>